<proteinExistence type="predicted"/>
<organism evidence="2 3">
    <name type="scientific">Mycena albidolilacea</name>
    <dbReference type="NCBI Taxonomy" id="1033008"/>
    <lineage>
        <taxon>Eukaryota</taxon>
        <taxon>Fungi</taxon>
        <taxon>Dikarya</taxon>
        <taxon>Basidiomycota</taxon>
        <taxon>Agaricomycotina</taxon>
        <taxon>Agaricomycetes</taxon>
        <taxon>Agaricomycetidae</taxon>
        <taxon>Agaricales</taxon>
        <taxon>Marasmiineae</taxon>
        <taxon>Mycenaceae</taxon>
        <taxon>Mycena</taxon>
    </lineage>
</organism>
<feature type="signal peptide" evidence="1">
    <location>
        <begin position="1"/>
        <end position="18"/>
    </location>
</feature>
<feature type="chain" id="PRO_5042220482" evidence="1">
    <location>
        <begin position="19"/>
        <end position="71"/>
    </location>
</feature>
<sequence>MTTLLLVLRFTSLAFVNSQVSIKNALEQAYTRHSASNLGVKVGAWLAASPHTEEEIVGFINSIPWDMNIET</sequence>
<evidence type="ECO:0000313" key="2">
    <source>
        <dbReference type="EMBL" id="KAJ7362943.1"/>
    </source>
</evidence>
<dbReference type="AlphaFoldDB" id="A0AAD7AMU1"/>
<keyword evidence="3" id="KW-1185">Reference proteome</keyword>
<comment type="caution">
    <text evidence="2">The sequence shown here is derived from an EMBL/GenBank/DDBJ whole genome shotgun (WGS) entry which is preliminary data.</text>
</comment>
<evidence type="ECO:0000313" key="3">
    <source>
        <dbReference type="Proteomes" id="UP001218218"/>
    </source>
</evidence>
<dbReference type="Proteomes" id="UP001218218">
    <property type="component" value="Unassembled WGS sequence"/>
</dbReference>
<evidence type="ECO:0000256" key="1">
    <source>
        <dbReference type="SAM" id="SignalP"/>
    </source>
</evidence>
<reference evidence="2" key="1">
    <citation type="submission" date="2023-03" db="EMBL/GenBank/DDBJ databases">
        <title>Massive genome expansion in bonnet fungi (Mycena s.s.) driven by repeated elements and novel gene families across ecological guilds.</title>
        <authorList>
            <consortium name="Lawrence Berkeley National Laboratory"/>
            <person name="Harder C.B."/>
            <person name="Miyauchi S."/>
            <person name="Viragh M."/>
            <person name="Kuo A."/>
            <person name="Thoen E."/>
            <person name="Andreopoulos B."/>
            <person name="Lu D."/>
            <person name="Skrede I."/>
            <person name="Drula E."/>
            <person name="Henrissat B."/>
            <person name="Morin E."/>
            <person name="Kohler A."/>
            <person name="Barry K."/>
            <person name="LaButti K."/>
            <person name="Morin E."/>
            <person name="Salamov A."/>
            <person name="Lipzen A."/>
            <person name="Mereny Z."/>
            <person name="Hegedus B."/>
            <person name="Baldrian P."/>
            <person name="Stursova M."/>
            <person name="Weitz H."/>
            <person name="Taylor A."/>
            <person name="Grigoriev I.V."/>
            <person name="Nagy L.G."/>
            <person name="Martin F."/>
            <person name="Kauserud H."/>
        </authorList>
    </citation>
    <scope>NUCLEOTIDE SEQUENCE</scope>
    <source>
        <strain evidence="2">CBHHK002</strain>
    </source>
</reference>
<accession>A0AAD7AMU1</accession>
<name>A0AAD7AMU1_9AGAR</name>
<gene>
    <name evidence="2" type="ORF">DFH08DRAFT_841706</name>
</gene>
<keyword evidence="1" id="KW-0732">Signal</keyword>
<dbReference type="EMBL" id="JARIHO010000004">
    <property type="protein sequence ID" value="KAJ7362943.1"/>
    <property type="molecule type" value="Genomic_DNA"/>
</dbReference>
<protein>
    <submittedName>
        <fullName evidence="2">Uncharacterized protein</fullName>
    </submittedName>
</protein>